<evidence type="ECO:0000256" key="1">
    <source>
        <dbReference type="SAM" id="MobiDB-lite"/>
    </source>
</evidence>
<dbReference type="Pfam" id="PF14679">
    <property type="entry name" value="FANCI_HD1"/>
    <property type="match status" value="1"/>
</dbReference>
<dbReference type="PANTHER" id="PTHR21818:SF0">
    <property type="entry name" value="FANCONI ANEMIA GROUP I PROTEIN"/>
    <property type="match status" value="1"/>
</dbReference>
<dbReference type="PANTHER" id="PTHR21818">
    <property type="entry name" value="BC025462 PROTEIN"/>
    <property type="match status" value="1"/>
</dbReference>
<comment type="caution">
    <text evidence="7">The sequence shown here is derived from an EMBL/GenBank/DDBJ whole genome shotgun (WGS) entry which is preliminary data.</text>
</comment>
<evidence type="ECO:0000313" key="7">
    <source>
        <dbReference type="EMBL" id="KAJ4843074.1"/>
    </source>
</evidence>
<dbReference type="Proteomes" id="UP001141552">
    <property type="component" value="Unassembled WGS sequence"/>
</dbReference>
<reference evidence="7" key="1">
    <citation type="submission" date="2022-02" db="EMBL/GenBank/DDBJ databases">
        <authorList>
            <person name="Henning P.M."/>
            <person name="McCubbin A.G."/>
            <person name="Shore J.S."/>
        </authorList>
    </citation>
    <scope>NUCLEOTIDE SEQUENCE</scope>
    <source>
        <strain evidence="7">F60SS</strain>
        <tissue evidence="7">Leaves</tissue>
    </source>
</reference>
<feature type="domain" description="FANCI helical" evidence="5">
    <location>
        <begin position="286"/>
        <end position="367"/>
    </location>
</feature>
<dbReference type="OrthoDB" id="195089at2759"/>
<organism evidence="7 8">
    <name type="scientific">Turnera subulata</name>
    <dbReference type="NCBI Taxonomy" id="218843"/>
    <lineage>
        <taxon>Eukaryota</taxon>
        <taxon>Viridiplantae</taxon>
        <taxon>Streptophyta</taxon>
        <taxon>Embryophyta</taxon>
        <taxon>Tracheophyta</taxon>
        <taxon>Spermatophyta</taxon>
        <taxon>Magnoliopsida</taxon>
        <taxon>eudicotyledons</taxon>
        <taxon>Gunneridae</taxon>
        <taxon>Pentapetalae</taxon>
        <taxon>rosids</taxon>
        <taxon>fabids</taxon>
        <taxon>Malpighiales</taxon>
        <taxon>Passifloraceae</taxon>
        <taxon>Turnera</taxon>
    </lineage>
</organism>
<evidence type="ECO:0000259" key="4">
    <source>
        <dbReference type="Pfam" id="PF14678"/>
    </source>
</evidence>
<evidence type="ECO:0000259" key="6">
    <source>
        <dbReference type="Pfam" id="PF14680"/>
    </source>
</evidence>
<dbReference type="GO" id="GO:0070182">
    <property type="term" value="F:DNA polymerase binding"/>
    <property type="evidence" value="ECO:0007669"/>
    <property type="project" value="TreeGrafter"/>
</dbReference>
<gene>
    <name evidence="7" type="ORF">Tsubulata_042019</name>
</gene>
<dbReference type="InterPro" id="IPR029308">
    <property type="entry name" value="FANCI_S1"/>
</dbReference>
<dbReference type="InterPro" id="IPR026171">
    <property type="entry name" value="FANCI"/>
</dbReference>
<protein>
    <recommendedName>
        <fullName evidence="9">Fanconi anemia group I protein</fullName>
    </recommendedName>
</protein>
<dbReference type="Pfam" id="PF14680">
    <property type="entry name" value="FANCI_HD2"/>
    <property type="match status" value="1"/>
</dbReference>
<dbReference type="EMBL" id="JAKUCV010002321">
    <property type="protein sequence ID" value="KAJ4843074.1"/>
    <property type="molecule type" value="Genomic_DNA"/>
</dbReference>
<proteinExistence type="predicted"/>
<name>A0A9Q0JIP3_9ROSI</name>
<evidence type="ECO:0008006" key="9">
    <source>
        <dbReference type="Google" id="ProtNLM"/>
    </source>
</evidence>
<dbReference type="InterPro" id="IPR029312">
    <property type="entry name" value="FANCI_HD2"/>
</dbReference>
<feature type="region of interest" description="Disordered" evidence="1">
    <location>
        <begin position="1372"/>
        <end position="1423"/>
    </location>
</feature>
<dbReference type="InterPro" id="IPR029315">
    <property type="entry name" value="FANCI_S2"/>
</dbReference>
<sequence length="1423" mass="158857">MIATTSTHQEPSPSPPLTDAEIINLARQSQPQLHPYLLSPSSHPTILSHLKTRALSPSPSLAVSDYSLSLLSLISLSPHTPSLSSLLSSLLSEYTHLFLSLQIPRDSNSLKTISLFVTLLNNVTPKELVPVLDSIVENLPGLKTLEDTQVLDLVPGCLGFVLGENGKDCVGLVMDRVIESEWSKGLLVKMVFIARELMGFLDKARGKEFLNKVFKGMKGVDLQDLPSVVYQLLVLASKGFHKREVIEGIVVFFGSELGRKKGSSIVRQVEGTVLLHFNFAVKQDPSLGKEVLGLVRLDLRAINHFTIAVLFSVARVRRFSESSLGILKTALLTAYSDYKFAKDCKWLPDSLKEQCLQNVQKMEKAVLRAVNESTCGREHIVPTIMQLSFVLLESSQEGNHGEVSSPILGIEELGVQMLKTLFEVHDMARNEIIEQCKFRILSLKPEQSLPVIRLLGFLVRNYPYLIREQVSRLKDLLDYFTFMHGEVASNFFHALVPLLKFSQDLQDYCVLVVRKAMFRREDTVRLAAANAIINLLLAEKQSKREGPVSLQDSSSQASCSQQAEIPHGMGRGLFQELSGLLQRCLYQQAKVKDVIYQGLVKLVLVDQSTGGAVLDFLLPHFLRFFKEDVDFQLGISCCVKSVNGSVVIEEPLDSLLSCVSRILFLLPPGKTDHSNAPWPCFGFSISQENEGGRNLSIDSFSNSLLMIRKLVRNKKLEVEALPAELFLMVAFSLFYILAERKKRTSIKEKILLTVSLFHVRSDIIGQTSETSSVSGEEEKRKCCAFILSGIVDVLLNITASELEKATDLERVDLEPELVDFVNLSESLEKVVCARQNTGNKKGNVRATPHAMPKDIDLDSKRMAQERIPFLSTSSICQLMQTMLKLHGNELSKGHAASQDHSQSSSGKISKCSKLIAFLLNTILHHLKCFRNVGNDDLLRTSVYGEIKVLGPPLLKLIFLLKSGNTFTTEQKEKETKGMKDLENKEQFHLALLCLKELITISLNMPFLTSLLEDLVSISKIEYTELDNEYDEAMGIDDRNIRSQELFVIKFLKPLLSELLAKSRIREVESLCDMISMVGKKLPCKFRRSHGVWSVDICRSVGIRNPKVARSVVALAICLSSPPDDLIVAQDMAKDLLKFTGSEGNGAEEVSHSYTVINQKTVAVINACILQLVEGVIADMDWAIKKLKVLSLVTQNSILLIEDEEHPYGLQIENNLYLRAEGVVKILSSFVLMNLKDHQAEHLLRLTGKFYRHLAQMSKLRIAPKGCKQLLPSLTFQKLVELTCKELTVPMYNFVAEMQSEQENANGKGVINKIKRENKCIPDLIFQIEDYEKYLIQLSKLTKVNLLRYAKRSTARDFKIIDPGQVAMEEDAPNHEAGHDVDIAAENGSPEVSEDSEDDGGATPTPHAKRMKTGSVVQDSDEEM</sequence>
<dbReference type="Pfam" id="PF14676">
    <property type="entry name" value="FANCI_S2"/>
    <property type="match status" value="1"/>
</dbReference>
<evidence type="ECO:0000259" key="2">
    <source>
        <dbReference type="Pfam" id="PF14675"/>
    </source>
</evidence>
<reference evidence="7" key="2">
    <citation type="journal article" date="2023" name="Plants (Basel)">
        <title>Annotation of the Turnera subulata (Passifloraceae) Draft Genome Reveals the S-Locus Evolved after the Divergence of Turneroideae from Passifloroideae in a Stepwise Manner.</title>
        <authorList>
            <person name="Henning P.M."/>
            <person name="Roalson E.H."/>
            <person name="Mir W."/>
            <person name="McCubbin A.G."/>
            <person name="Shore J.S."/>
        </authorList>
    </citation>
    <scope>NUCLEOTIDE SEQUENCE</scope>
    <source>
        <strain evidence="7">F60SS</strain>
    </source>
</reference>
<feature type="domain" description="FANCI solenoid 1" evidence="2">
    <location>
        <begin position="113"/>
        <end position="282"/>
    </location>
</feature>
<dbReference type="Pfam" id="PF14675">
    <property type="entry name" value="FANCI_S1"/>
    <property type="match status" value="1"/>
</dbReference>
<dbReference type="InterPro" id="IPR016024">
    <property type="entry name" value="ARM-type_fold"/>
</dbReference>
<evidence type="ECO:0000313" key="8">
    <source>
        <dbReference type="Proteomes" id="UP001141552"/>
    </source>
</evidence>
<feature type="domain" description="FANCI solenoid 4" evidence="4">
    <location>
        <begin position="1127"/>
        <end position="1361"/>
    </location>
</feature>
<feature type="domain" description="FANCI solenoid 2" evidence="3">
    <location>
        <begin position="380"/>
        <end position="533"/>
    </location>
</feature>
<dbReference type="InterPro" id="IPR029310">
    <property type="entry name" value="FANCI_HD1"/>
</dbReference>
<feature type="compositionally biased region" description="Basic and acidic residues" evidence="1">
    <location>
        <begin position="1372"/>
        <end position="1381"/>
    </location>
</feature>
<dbReference type="Pfam" id="PF14678">
    <property type="entry name" value="FANCI_S4"/>
    <property type="match status" value="1"/>
</dbReference>
<dbReference type="InterPro" id="IPR029314">
    <property type="entry name" value="FANCI_S4"/>
</dbReference>
<evidence type="ECO:0000259" key="5">
    <source>
        <dbReference type="Pfam" id="PF14679"/>
    </source>
</evidence>
<evidence type="ECO:0000259" key="3">
    <source>
        <dbReference type="Pfam" id="PF14676"/>
    </source>
</evidence>
<accession>A0A9Q0JIP3</accession>
<dbReference type="GO" id="GO:0006281">
    <property type="term" value="P:DNA repair"/>
    <property type="evidence" value="ECO:0007669"/>
    <property type="project" value="InterPro"/>
</dbReference>
<keyword evidence="8" id="KW-1185">Reference proteome</keyword>
<dbReference type="SUPFAM" id="SSF48371">
    <property type="entry name" value="ARM repeat"/>
    <property type="match status" value="1"/>
</dbReference>
<feature type="domain" description="FANCI helical" evidence="6">
    <location>
        <begin position="551"/>
        <end position="831"/>
    </location>
</feature>